<dbReference type="InterPro" id="IPR045090">
    <property type="entry name" value="Pept_M3A_M3B"/>
</dbReference>
<keyword evidence="2 6" id="KW-0479">Metal-binding</keyword>
<organism evidence="9 10">
    <name type="scientific">Candidatus Yanofskybacteria bacterium RIFCSPHIGHO2_12_FULL_45_19b</name>
    <dbReference type="NCBI Taxonomy" id="1802689"/>
    <lineage>
        <taxon>Bacteria</taxon>
        <taxon>Candidatus Yanofskyibacteriota</taxon>
    </lineage>
</organism>
<dbReference type="EMBL" id="MGKD01000009">
    <property type="protein sequence ID" value="OGN20054.1"/>
    <property type="molecule type" value="Genomic_DNA"/>
</dbReference>
<dbReference type="STRING" id="1802689.A3F25_01815"/>
<name>A0A1F8G3Y7_9BACT</name>
<comment type="caution">
    <text evidence="9">The sequence shown here is derived from an EMBL/GenBank/DDBJ whole genome shotgun (WGS) entry which is preliminary data.</text>
</comment>
<evidence type="ECO:0000313" key="10">
    <source>
        <dbReference type="Proteomes" id="UP000177478"/>
    </source>
</evidence>
<reference evidence="9 10" key="1">
    <citation type="journal article" date="2016" name="Nat. Commun.">
        <title>Thousands of microbial genomes shed light on interconnected biogeochemical processes in an aquifer system.</title>
        <authorList>
            <person name="Anantharaman K."/>
            <person name="Brown C.T."/>
            <person name="Hug L.A."/>
            <person name="Sharon I."/>
            <person name="Castelle C.J."/>
            <person name="Probst A.J."/>
            <person name="Thomas B.C."/>
            <person name="Singh A."/>
            <person name="Wilkins M.J."/>
            <person name="Karaoz U."/>
            <person name="Brodie E.L."/>
            <person name="Williams K.H."/>
            <person name="Hubbard S.S."/>
            <person name="Banfield J.F."/>
        </authorList>
    </citation>
    <scope>NUCLEOTIDE SEQUENCE [LARGE SCALE GENOMIC DNA]</scope>
</reference>
<keyword evidence="4 6" id="KW-0862">Zinc</keyword>
<accession>A0A1F8G3Y7</accession>
<feature type="domain" description="Oligopeptidase F N-terminal" evidence="8">
    <location>
        <begin position="112"/>
        <end position="181"/>
    </location>
</feature>
<dbReference type="PANTHER" id="PTHR11804:SF5">
    <property type="entry name" value="OLIGOENDOPEPTIDASE F"/>
    <property type="match status" value="1"/>
</dbReference>
<dbReference type="InterPro" id="IPR013647">
    <property type="entry name" value="OligopepF_N_dom"/>
</dbReference>
<dbReference type="Gene3D" id="1.20.140.70">
    <property type="entry name" value="Oligopeptidase f, N-terminal domain"/>
    <property type="match status" value="1"/>
</dbReference>
<dbReference type="PANTHER" id="PTHR11804">
    <property type="entry name" value="PROTEASE M3 THIMET OLIGOPEPTIDASE-RELATED"/>
    <property type="match status" value="1"/>
</dbReference>
<feature type="domain" description="Peptidase M3A/M3B catalytic" evidence="7">
    <location>
        <begin position="227"/>
        <end position="594"/>
    </location>
</feature>
<proteinExistence type="inferred from homology"/>
<dbReference type="InterPro" id="IPR001567">
    <property type="entry name" value="Pept_M3A_M3B_dom"/>
</dbReference>
<dbReference type="GO" id="GO:0006518">
    <property type="term" value="P:peptide metabolic process"/>
    <property type="evidence" value="ECO:0007669"/>
    <property type="project" value="TreeGrafter"/>
</dbReference>
<keyword evidence="5 6" id="KW-0482">Metalloprotease</keyword>
<comment type="cofactor">
    <cofactor evidence="6">
        <name>Zn(2+)</name>
        <dbReference type="ChEBI" id="CHEBI:29105"/>
    </cofactor>
    <text evidence="6">Binds 1 zinc ion.</text>
</comment>
<dbReference type="Gene3D" id="1.10.1370.20">
    <property type="entry name" value="Oligoendopeptidase f, C-terminal domain"/>
    <property type="match status" value="1"/>
</dbReference>
<dbReference type="GO" id="GO:0046872">
    <property type="term" value="F:metal ion binding"/>
    <property type="evidence" value="ECO:0007669"/>
    <property type="project" value="UniProtKB-UniRule"/>
</dbReference>
<evidence type="ECO:0000256" key="6">
    <source>
        <dbReference type="RuleBase" id="RU003435"/>
    </source>
</evidence>
<sequence>MTLDNLGTEKFSWDLSVFYSDLDDPRLDTDITTLAEMVKTFNLNHQGKLKETLSQAITDLAEIRMLESKISVYLFLKQSLNTGDAQVKAKIAEADRIISTASGEYLSFFDIEVVALDDATLEKFYTADPVVAKHRPWLEHIRIFKPHLLSEAVESALTKRSPFGSNAWSELFDELGSDLRFSYNGEAKSLTELLHLLTESKNAEERATIMKLINTGLGGAFAKYSAQTLYITSGSEAVERRERSYANPMTARNKSNRIPDTVVEALHQSFTSLARSFTERFYKLKAAHLGLKILRWSDRNAPMPFTDTTVIPFSDAIKTVLEAYESFSPTLADLIRNTITKQRVDAPVTKGRRGGAFNYSLVLPGNKPTSFTFLNYLGSNRDVATLAHELGHGVHGLLAGEAQGVLMSQAPIAYAETASVFGEKTTFNLLKQRLLKSGDEKSLLALLMSKLDDTINTTVRQMALSNFERRLHGMDKNYTHWGEPTKLSAEEISQIWLETLKEFYGEEGGVFTYENTENLWTYISHFHRPFYVYGYAFGELLTEAIYSQQTRLREKFEPLYLEMLRSGSTKKVGDLVKPFGLDPTVKDFWTKSLNSALGEAITEAEELSRKVGINV</sequence>
<evidence type="ECO:0000259" key="8">
    <source>
        <dbReference type="Pfam" id="PF08439"/>
    </source>
</evidence>
<gene>
    <name evidence="9" type="ORF">A3F25_01815</name>
</gene>
<keyword evidence="1 6" id="KW-0645">Protease</keyword>
<evidence type="ECO:0008006" key="11">
    <source>
        <dbReference type="Google" id="ProtNLM"/>
    </source>
</evidence>
<dbReference type="Proteomes" id="UP000177478">
    <property type="component" value="Unassembled WGS sequence"/>
</dbReference>
<dbReference type="GO" id="GO:0006508">
    <property type="term" value="P:proteolysis"/>
    <property type="evidence" value="ECO:0007669"/>
    <property type="project" value="UniProtKB-KW"/>
</dbReference>
<evidence type="ECO:0000256" key="2">
    <source>
        <dbReference type="ARBA" id="ARBA00022723"/>
    </source>
</evidence>
<dbReference type="GO" id="GO:0004222">
    <property type="term" value="F:metalloendopeptidase activity"/>
    <property type="evidence" value="ECO:0007669"/>
    <property type="project" value="InterPro"/>
</dbReference>
<evidence type="ECO:0000313" key="9">
    <source>
        <dbReference type="EMBL" id="OGN20054.1"/>
    </source>
</evidence>
<keyword evidence="3 6" id="KW-0378">Hydrolase</keyword>
<evidence type="ECO:0000256" key="4">
    <source>
        <dbReference type="ARBA" id="ARBA00022833"/>
    </source>
</evidence>
<dbReference type="SUPFAM" id="SSF55486">
    <property type="entry name" value="Metalloproteases ('zincins'), catalytic domain"/>
    <property type="match status" value="1"/>
</dbReference>
<evidence type="ECO:0000256" key="1">
    <source>
        <dbReference type="ARBA" id="ARBA00022670"/>
    </source>
</evidence>
<evidence type="ECO:0000256" key="3">
    <source>
        <dbReference type="ARBA" id="ARBA00022801"/>
    </source>
</evidence>
<dbReference type="AlphaFoldDB" id="A0A1F8G3Y7"/>
<protein>
    <recommendedName>
        <fullName evidence="11">Oligoendopeptidase F</fullName>
    </recommendedName>
</protein>
<evidence type="ECO:0000256" key="5">
    <source>
        <dbReference type="ARBA" id="ARBA00023049"/>
    </source>
</evidence>
<dbReference type="Pfam" id="PF01432">
    <property type="entry name" value="Peptidase_M3"/>
    <property type="match status" value="1"/>
</dbReference>
<comment type="similarity">
    <text evidence="6">Belongs to the peptidase M3 family.</text>
</comment>
<dbReference type="Pfam" id="PF08439">
    <property type="entry name" value="Peptidase_M3_N"/>
    <property type="match status" value="1"/>
</dbReference>
<evidence type="ECO:0000259" key="7">
    <source>
        <dbReference type="Pfam" id="PF01432"/>
    </source>
</evidence>
<dbReference type="InterPro" id="IPR042088">
    <property type="entry name" value="OligoPept_F_C"/>
</dbReference>